<dbReference type="EMBL" id="JAOYFB010000036">
    <property type="protein sequence ID" value="KAK4019603.1"/>
    <property type="molecule type" value="Genomic_DNA"/>
</dbReference>
<accession>A0ABR0A376</accession>
<dbReference type="Proteomes" id="UP001234178">
    <property type="component" value="Unassembled WGS sequence"/>
</dbReference>
<name>A0ABR0A376_9CRUS</name>
<keyword evidence="2" id="KW-1185">Reference proteome</keyword>
<sequence>MEEADGRASLNGRQYQVADNEVVYSNGFHCYRSDSSDWKERGTIVYIMQLISIWSTATTIRCNDFLQLSSSFSERQQN</sequence>
<gene>
    <name evidence="1" type="ORF">OUZ56_001617</name>
</gene>
<organism evidence="1 2">
    <name type="scientific">Daphnia magna</name>
    <dbReference type="NCBI Taxonomy" id="35525"/>
    <lineage>
        <taxon>Eukaryota</taxon>
        <taxon>Metazoa</taxon>
        <taxon>Ecdysozoa</taxon>
        <taxon>Arthropoda</taxon>
        <taxon>Crustacea</taxon>
        <taxon>Branchiopoda</taxon>
        <taxon>Diplostraca</taxon>
        <taxon>Cladocera</taxon>
        <taxon>Anomopoda</taxon>
        <taxon>Daphniidae</taxon>
        <taxon>Daphnia</taxon>
    </lineage>
</organism>
<proteinExistence type="predicted"/>
<evidence type="ECO:0000313" key="2">
    <source>
        <dbReference type="Proteomes" id="UP001234178"/>
    </source>
</evidence>
<evidence type="ECO:0000313" key="1">
    <source>
        <dbReference type="EMBL" id="KAK4019603.1"/>
    </source>
</evidence>
<comment type="caution">
    <text evidence="1">The sequence shown here is derived from an EMBL/GenBank/DDBJ whole genome shotgun (WGS) entry which is preliminary data.</text>
</comment>
<protein>
    <submittedName>
        <fullName evidence="1">Uncharacterized protein</fullName>
    </submittedName>
</protein>
<reference evidence="1 2" key="1">
    <citation type="journal article" date="2023" name="Nucleic Acids Res.">
        <title>The hologenome of Daphnia magna reveals possible DNA methylation and microbiome-mediated evolution of the host genome.</title>
        <authorList>
            <person name="Chaturvedi A."/>
            <person name="Li X."/>
            <person name="Dhandapani V."/>
            <person name="Marshall H."/>
            <person name="Kissane S."/>
            <person name="Cuenca-Cambronero M."/>
            <person name="Asole G."/>
            <person name="Calvet F."/>
            <person name="Ruiz-Romero M."/>
            <person name="Marangio P."/>
            <person name="Guigo R."/>
            <person name="Rago D."/>
            <person name="Mirbahai L."/>
            <person name="Eastwood N."/>
            <person name="Colbourne J.K."/>
            <person name="Zhou J."/>
            <person name="Mallon E."/>
            <person name="Orsini L."/>
        </authorList>
    </citation>
    <scope>NUCLEOTIDE SEQUENCE [LARGE SCALE GENOMIC DNA]</scope>
    <source>
        <strain evidence="1">LRV0_1</strain>
    </source>
</reference>